<keyword evidence="1" id="KW-0812">Transmembrane</keyword>
<accession>A0ABU5ZDX6</accession>
<name>A0ABU5ZDX6_9BACL</name>
<dbReference type="Proteomes" id="UP001310386">
    <property type="component" value="Unassembled WGS sequence"/>
</dbReference>
<reference evidence="2" key="1">
    <citation type="submission" date="2023-12" db="EMBL/GenBank/DDBJ databases">
        <title>Fervidustalea candida gen. nov., sp. nov., a novel member of the family Paenibacillaceae isolated from a geothermal area.</title>
        <authorList>
            <person name="Li W.-J."/>
            <person name="Jiao J.-Y."/>
            <person name="Chen Y."/>
        </authorList>
    </citation>
    <scope>NUCLEOTIDE SEQUENCE</scope>
    <source>
        <strain evidence="2">SYSU GA230002</strain>
    </source>
</reference>
<feature type="transmembrane region" description="Helical" evidence="1">
    <location>
        <begin position="191"/>
        <end position="208"/>
    </location>
</feature>
<feature type="transmembrane region" description="Helical" evidence="1">
    <location>
        <begin position="56"/>
        <end position="73"/>
    </location>
</feature>
<protein>
    <submittedName>
        <fullName evidence="2">ABC transporter permease</fullName>
    </submittedName>
</protein>
<feature type="transmembrane region" description="Helical" evidence="1">
    <location>
        <begin position="101"/>
        <end position="123"/>
    </location>
</feature>
<feature type="transmembrane region" description="Helical" evidence="1">
    <location>
        <begin position="166"/>
        <end position="185"/>
    </location>
</feature>
<gene>
    <name evidence="2" type="ORF">VF724_02085</name>
</gene>
<sequence length="401" mass="46714">METRELWKKRSFQFWWDLMPYLNLIMRSGLGALLLLGIPLFFYFYTGWLNQLSQQYPGFAIAILALTPVLSLIQARTFLKPADLVYLLPLERKMRGYFRDAFIYSFFMKLAVLVPASAAVWPLYVRTAADRPVKLAAFLAVFIVMEIFHLSASWTESRMVSERARLFFRMLRWGLTGLSIWMLFVFEFWKASVFLLLVWLTFVLILRLPDRFGIHWQHLVSLEARAFSRIWMWIGWFTDVPGMGNRPKRRNWASRWADLLSLRRRNTAVYLYAKTWTRTEGFGMTLRLAAGGMLAVIWTPGDLAKSAVWLIFIHIIGIQLSAVRLEHQSEFWFRVYPIPKHLLNESLARFVRSVQIMFAALLMIPYAASLSSVWLLAPAAVPGILLIWYSGIRLLQKRAAP</sequence>
<feature type="transmembrane region" description="Helical" evidence="1">
    <location>
        <begin position="374"/>
        <end position="395"/>
    </location>
</feature>
<keyword evidence="1" id="KW-0472">Membrane</keyword>
<feature type="transmembrane region" description="Helical" evidence="1">
    <location>
        <begin position="284"/>
        <end position="301"/>
    </location>
</feature>
<feature type="transmembrane region" description="Helical" evidence="1">
    <location>
        <begin position="346"/>
        <end position="368"/>
    </location>
</feature>
<evidence type="ECO:0000313" key="2">
    <source>
        <dbReference type="EMBL" id="MEB3100447.1"/>
    </source>
</evidence>
<dbReference type="Pfam" id="PF05975">
    <property type="entry name" value="EcsB"/>
    <property type="match status" value="1"/>
</dbReference>
<comment type="caution">
    <text evidence="2">The sequence shown here is derived from an EMBL/GenBank/DDBJ whole genome shotgun (WGS) entry which is preliminary data.</text>
</comment>
<dbReference type="PIRSF" id="PIRSF037259">
    <property type="entry name" value="EcsB_ABC"/>
    <property type="match status" value="1"/>
</dbReference>
<evidence type="ECO:0000313" key="3">
    <source>
        <dbReference type="Proteomes" id="UP001310386"/>
    </source>
</evidence>
<evidence type="ECO:0000256" key="1">
    <source>
        <dbReference type="SAM" id="Phobius"/>
    </source>
</evidence>
<proteinExistence type="predicted"/>
<feature type="transmembrane region" description="Helical" evidence="1">
    <location>
        <begin position="135"/>
        <end position="154"/>
    </location>
</feature>
<keyword evidence="3" id="KW-1185">Reference proteome</keyword>
<organism evidence="2 3">
    <name type="scientific">Ferviditalea candida</name>
    <dbReference type="NCBI Taxonomy" id="3108399"/>
    <lineage>
        <taxon>Bacteria</taxon>
        <taxon>Bacillati</taxon>
        <taxon>Bacillota</taxon>
        <taxon>Bacilli</taxon>
        <taxon>Bacillales</taxon>
        <taxon>Paenibacillaceae</taxon>
        <taxon>Ferviditalea</taxon>
    </lineage>
</organism>
<feature type="transmembrane region" description="Helical" evidence="1">
    <location>
        <begin position="307"/>
        <end position="325"/>
    </location>
</feature>
<dbReference type="EMBL" id="JAYJLD010000002">
    <property type="protein sequence ID" value="MEB3100447.1"/>
    <property type="molecule type" value="Genomic_DNA"/>
</dbReference>
<keyword evidence="1" id="KW-1133">Transmembrane helix</keyword>
<dbReference type="InterPro" id="IPR010288">
    <property type="entry name" value="EcsB_ABC"/>
</dbReference>
<feature type="transmembrane region" description="Helical" evidence="1">
    <location>
        <begin position="21"/>
        <end position="44"/>
    </location>
</feature>
<dbReference type="RefSeq" id="WP_371752558.1">
    <property type="nucleotide sequence ID" value="NZ_JAYJLD010000002.1"/>
</dbReference>